<dbReference type="EMBL" id="JBHUMZ010000052">
    <property type="protein sequence ID" value="MFD2640257.1"/>
    <property type="molecule type" value="Genomic_DNA"/>
</dbReference>
<dbReference type="RefSeq" id="WP_377330382.1">
    <property type="nucleotide sequence ID" value="NZ_JBHUMZ010000052.1"/>
</dbReference>
<protein>
    <submittedName>
        <fullName evidence="2">GNAT family N-acetyltransferase</fullName>
        <ecNumber evidence="2">2.3.-.-</ecNumber>
    </submittedName>
</protein>
<dbReference type="PROSITE" id="PS51186">
    <property type="entry name" value="GNAT"/>
    <property type="match status" value="1"/>
</dbReference>
<dbReference type="Proteomes" id="UP001597452">
    <property type="component" value="Unassembled WGS sequence"/>
</dbReference>
<keyword evidence="3" id="KW-1185">Reference proteome</keyword>
<keyword evidence="2" id="KW-0808">Transferase</keyword>
<accession>A0ABW5QEW2</accession>
<dbReference type="InterPro" id="IPR000182">
    <property type="entry name" value="GNAT_dom"/>
</dbReference>
<dbReference type="CDD" id="cd04301">
    <property type="entry name" value="NAT_SF"/>
    <property type="match status" value="1"/>
</dbReference>
<evidence type="ECO:0000259" key="1">
    <source>
        <dbReference type="PROSITE" id="PS51186"/>
    </source>
</evidence>
<organism evidence="2 3">
    <name type="scientific">Piscibacillus salipiscarius</name>
    <dbReference type="NCBI Taxonomy" id="299480"/>
    <lineage>
        <taxon>Bacteria</taxon>
        <taxon>Bacillati</taxon>
        <taxon>Bacillota</taxon>
        <taxon>Bacilli</taxon>
        <taxon>Bacillales</taxon>
        <taxon>Bacillaceae</taxon>
        <taxon>Piscibacillus</taxon>
    </lineage>
</organism>
<sequence>MSKISTVTLERYQDKHRAGLSDYHLSEEQNRYASKALDALKQFQEDPSRHPIVILYNGQPAGFFILHGWEGVQRYSNNTNALLIRSYSINAKFQGNGIAKQSLFELEDFVKEHFPDKDEIILAVNKKNTVAQQVYLKGGFVDSGQRMMGRKGELYIFRKSLNVS</sequence>
<dbReference type="GO" id="GO:0016746">
    <property type="term" value="F:acyltransferase activity"/>
    <property type="evidence" value="ECO:0007669"/>
    <property type="project" value="UniProtKB-KW"/>
</dbReference>
<dbReference type="InterPro" id="IPR016181">
    <property type="entry name" value="Acyl_CoA_acyltransferase"/>
</dbReference>
<dbReference type="SUPFAM" id="SSF55729">
    <property type="entry name" value="Acyl-CoA N-acyltransferases (Nat)"/>
    <property type="match status" value="1"/>
</dbReference>
<name>A0ABW5QEW2_9BACI</name>
<feature type="domain" description="N-acetyltransferase" evidence="1">
    <location>
        <begin position="7"/>
        <end position="162"/>
    </location>
</feature>
<evidence type="ECO:0000313" key="3">
    <source>
        <dbReference type="Proteomes" id="UP001597452"/>
    </source>
</evidence>
<comment type="caution">
    <text evidence="2">The sequence shown here is derived from an EMBL/GenBank/DDBJ whole genome shotgun (WGS) entry which is preliminary data.</text>
</comment>
<gene>
    <name evidence="2" type="ORF">ACFSW4_15415</name>
</gene>
<reference evidence="3" key="1">
    <citation type="journal article" date="2019" name="Int. J. Syst. Evol. Microbiol.">
        <title>The Global Catalogue of Microorganisms (GCM) 10K type strain sequencing project: providing services to taxonomists for standard genome sequencing and annotation.</title>
        <authorList>
            <consortium name="The Broad Institute Genomics Platform"/>
            <consortium name="The Broad Institute Genome Sequencing Center for Infectious Disease"/>
            <person name="Wu L."/>
            <person name="Ma J."/>
        </authorList>
    </citation>
    <scope>NUCLEOTIDE SEQUENCE [LARGE SCALE GENOMIC DNA]</scope>
    <source>
        <strain evidence="3">TISTR 1571</strain>
    </source>
</reference>
<evidence type="ECO:0000313" key="2">
    <source>
        <dbReference type="EMBL" id="MFD2640257.1"/>
    </source>
</evidence>
<dbReference type="EC" id="2.3.-.-" evidence="2"/>
<proteinExistence type="predicted"/>
<dbReference type="Pfam" id="PF00583">
    <property type="entry name" value="Acetyltransf_1"/>
    <property type="match status" value="1"/>
</dbReference>
<keyword evidence="2" id="KW-0012">Acyltransferase</keyword>
<dbReference type="Gene3D" id="3.40.630.30">
    <property type="match status" value="1"/>
</dbReference>